<gene>
    <name evidence="1" type="ORF">TPC1_30823</name>
</gene>
<accession>A0A146JYA5</accession>
<proteinExistence type="predicted"/>
<feature type="non-terminal residue" evidence="1">
    <location>
        <position position="1"/>
    </location>
</feature>
<dbReference type="AlphaFoldDB" id="A0A146JYA5"/>
<sequence>KDVVIVRGTKDEILRQLEECQDCVSVALISEQLCNIQVVNMRHLKHIFSFNVVIDNIFAIKTLGVLCSVISDSPSNFTLKISSLAAINIITNHTIVNNKFKVSNGINFFEETIPLNYADLMAVLPKFITEPGEQFQQYLEKVKQVVQFEETFTDFDDFIEKKLKFYPVYYCRDTLQNIAAKGINLSEICQKFNLSKQEAIEKILASNLPNDIQQTSILGIIKGDNLLDYLDLLYSLNCQISNYFSMKGDGCRVVSYCIDNFRRMKNALQILSLYQKKERQLHSYYSQSTENDEKILLDHLTSSLLNSPLTSECELIKKQTKIDLQLILDNFSQMTKQNFTEKFISNNYFNFKQEELFKIIYCFDQSMLIIFLKQFPKEQVVKLVVKSDLSAQKIIKFVKQLQFDLKLVIRQAAVCGCEQKLIDTLLTQLKCAEYQQIERLEQQVCQVETQVATLTEMVGQIQGLKLLQ</sequence>
<dbReference type="EMBL" id="GDID01006924">
    <property type="protein sequence ID" value="JAP89682.1"/>
    <property type="molecule type" value="Transcribed_RNA"/>
</dbReference>
<reference evidence="1" key="1">
    <citation type="submission" date="2015-07" db="EMBL/GenBank/DDBJ databases">
        <title>Adaptation to a free-living lifestyle via gene acquisitions in the diplomonad Trepomonas sp. PC1.</title>
        <authorList>
            <person name="Xu F."/>
            <person name="Jerlstrom-Hultqvist J."/>
            <person name="Kolisko M."/>
            <person name="Simpson A.G.B."/>
            <person name="Roger A.J."/>
            <person name="Svard S.G."/>
            <person name="Andersson J.O."/>
        </authorList>
    </citation>
    <scope>NUCLEOTIDE SEQUENCE</scope>
    <source>
        <strain evidence="1">PC1</strain>
    </source>
</reference>
<organism evidence="1">
    <name type="scientific">Trepomonas sp. PC1</name>
    <dbReference type="NCBI Taxonomy" id="1076344"/>
    <lineage>
        <taxon>Eukaryota</taxon>
        <taxon>Metamonada</taxon>
        <taxon>Diplomonadida</taxon>
        <taxon>Hexamitidae</taxon>
        <taxon>Hexamitinae</taxon>
        <taxon>Trepomonas</taxon>
    </lineage>
</organism>
<name>A0A146JYA5_9EUKA</name>
<evidence type="ECO:0000313" key="1">
    <source>
        <dbReference type="EMBL" id="JAP89682.1"/>
    </source>
</evidence>
<protein>
    <submittedName>
        <fullName evidence="1">Uncharacterized protein</fullName>
    </submittedName>
</protein>